<dbReference type="AlphaFoldDB" id="B1F9A4"/>
<dbReference type="PATRIC" id="fig|396596.7.peg.7395"/>
<sequence length="69" mass="7183">MSNRHTVPHAGGAASVWPVELGHTMVIGTTGAGKSASTALYDMLRLTEAEFRLVKDKPDADAAGDEACV</sequence>
<evidence type="ECO:0000313" key="2">
    <source>
        <dbReference type="Proteomes" id="UP000005463"/>
    </source>
</evidence>
<proteinExistence type="predicted"/>
<dbReference type="EMBL" id="ABLC01000006">
    <property type="protein sequence ID" value="EDT05876.1"/>
    <property type="molecule type" value="Genomic_DNA"/>
</dbReference>
<reference evidence="1 2" key="1">
    <citation type="submission" date="2008-03" db="EMBL/GenBank/DDBJ databases">
        <title>Sequencing of the draft genome and assembly of Burkholderia ambifaria IOP40-10.</title>
        <authorList>
            <consortium name="US DOE Joint Genome Institute (JGI-PGF)"/>
            <person name="Copeland A."/>
            <person name="Lucas S."/>
            <person name="Lapidus A."/>
            <person name="Glavina del Rio T."/>
            <person name="Dalin E."/>
            <person name="Tice H."/>
            <person name="Bruce D."/>
            <person name="Goodwin L."/>
            <person name="Pitluck S."/>
            <person name="Larimer F."/>
            <person name="Land M.L."/>
            <person name="Hauser L."/>
            <person name="Tiedje J."/>
            <person name="Richardson P."/>
        </authorList>
    </citation>
    <scope>NUCLEOTIDE SEQUENCE [LARGE SCALE GENOMIC DNA]</scope>
    <source>
        <strain evidence="1 2">IOP40-10</strain>
    </source>
</reference>
<accession>B1F9A4</accession>
<comment type="caution">
    <text evidence="1">The sequence shown here is derived from an EMBL/GenBank/DDBJ whole genome shotgun (WGS) entry which is preliminary data.</text>
</comment>
<evidence type="ECO:0000313" key="1">
    <source>
        <dbReference type="EMBL" id="EDT05876.1"/>
    </source>
</evidence>
<name>B1F9A4_9BURK</name>
<organism evidence="1 2">
    <name type="scientific">Burkholderia ambifaria IOP40-10</name>
    <dbReference type="NCBI Taxonomy" id="396596"/>
    <lineage>
        <taxon>Bacteria</taxon>
        <taxon>Pseudomonadati</taxon>
        <taxon>Pseudomonadota</taxon>
        <taxon>Betaproteobacteria</taxon>
        <taxon>Burkholderiales</taxon>
        <taxon>Burkholderiaceae</taxon>
        <taxon>Burkholderia</taxon>
        <taxon>Burkholderia cepacia complex</taxon>
    </lineage>
</organism>
<protein>
    <submittedName>
        <fullName evidence="1">Uncharacterized protein</fullName>
    </submittedName>
</protein>
<dbReference type="RefSeq" id="WP_006749830.1">
    <property type="nucleotide sequence ID" value="NZ_ABLC01000006.1"/>
</dbReference>
<gene>
    <name evidence="1" type="ORF">BamIOP4010DRAFT_0613</name>
</gene>
<dbReference type="Proteomes" id="UP000005463">
    <property type="component" value="Unassembled WGS sequence"/>
</dbReference>